<keyword evidence="4" id="KW-1185">Reference proteome</keyword>
<feature type="compositionally biased region" description="Polar residues" evidence="1">
    <location>
        <begin position="15"/>
        <end position="24"/>
    </location>
</feature>
<evidence type="ECO:0000256" key="2">
    <source>
        <dbReference type="SAM" id="Phobius"/>
    </source>
</evidence>
<organism evidence="3 4">
    <name type="scientific">Kytococcus schroeteri</name>
    <dbReference type="NCBI Taxonomy" id="138300"/>
    <lineage>
        <taxon>Bacteria</taxon>
        <taxon>Bacillati</taxon>
        <taxon>Actinomycetota</taxon>
        <taxon>Actinomycetes</taxon>
        <taxon>Micrococcales</taxon>
        <taxon>Kytococcaceae</taxon>
        <taxon>Kytococcus</taxon>
    </lineage>
</organism>
<dbReference type="EMBL" id="PKIZ01000003">
    <property type="protein sequence ID" value="PKZ42403.1"/>
    <property type="molecule type" value="Genomic_DNA"/>
</dbReference>
<dbReference type="AlphaFoldDB" id="A0A2I1PCN8"/>
<protein>
    <recommendedName>
        <fullName evidence="5">DUF4190 domain-containing protein</fullName>
    </recommendedName>
</protein>
<evidence type="ECO:0000313" key="4">
    <source>
        <dbReference type="Proteomes" id="UP000234206"/>
    </source>
</evidence>
<gene>
    <name evidence="3" type="ORF">CYJ76_02260</name>
</gene>
<dbReference type="OrthoDB" id="3733716at2"/>
<accession>A0A2I1PCN8</accession>
<comment type="caution">
    <text evidence="3">The sequence shown here is derived from an EMBL/GenBank/DDBJ whole genome shotgun (WGS) entry which is preliminary data.</text>
</comment>
<feature type="region of interest" description="Disordered" evidence="1">
    <location>
        <begin position="1"/>
        <end position="46"/>
    </location>
</feature>
<feature type="transmembrane region" description="Helical" evidence="2">
    <location>
        <begin position="48"/>
        <end position="70"/>
    </location>
</feature>
<evidence type="ECO:0008006" key="5">
    <source>
        <dbReference type="Google" id="ProtNLM"/>
    </source>
</evidence>
<dbReference type="RefSeq" id="WP_101849135.1">
    <property type="nucleotide sequence ID" value="NZ_JBHLVH010000002.1"/>
</dbReference>
<feature type="compositionally biased region" description="Low complexity" evidence="1">
    <location>
        <begin position="25"/>
        <end position="34"/>
    </location>
</feature>
<feature type="transmembrane region" description="Helical" evidence="2">
    <location>
        <begin position="91"/>
        <end position="121"/>
    </location>
</feature>
<name>A0A2I1PCN8_9MICO</name>
<sequence>MTPSSPSGPPAGEQSRPQLNPSSQPAVVPGAYGPYPGGPGQEEHPDGVPVFVTGLLSLIAFPPIGFLAWVMGNRARRDIRSQPGRYRNEGLVTAGWVMGIIGGLITLFLGALFVLMFGLGIGVPILIGLSEA</sequence>
<keyword evidence="2" id="KW-1133">Transmembrane helix</keyword>
<reference evidence="3 4" key="1">
    <citation type="submission" date="2017-12" db="EMBL/GenBank/DDBJ databases">
        <title>Phylogenetic diversity of female urinary microbiome.</title>
        <authorList>
            <person name="Thomas-White K."/>
            <person name="Wolfe A.J."/>
        </authorList>
    </citation>
    <scope>NUCLEOTIDE SEQUENCE [LARGE SCALE GENOMIC DNA]</scope>
    <source>
        <strain evidence="3 4">UMB1298</strain>
    </source>
</reference>
<dbReference type="Proteomes" id="UP000234206">
    <property type="component" value="Unassembled WGS sequence"/>
</dbReference>
<evidence type="ECO:0000313" key="3">
    <source>
        <dbReference type="EMBL" id="PKZ42403.1"/>
    </source>
</evidence>
<proteinExistence type="predicted"/>
<evidence type="ECO:0000256" key="1">
    <source>
        <dbReference type="SAM" id="MobiDB-lite"/>
    </source>
</evidence>
<keyword evidence="2" id="KW-0812">Transmembrane</keyword>
<keyword evidence="2" id="KW-0472">Membrane</keyword>